<dbReference type="RefSeq" id="WP_151646888.1">
    <property type="nucleotide sequence ID" value="NZ_CP044543.1"/>
</dbReference>
<keyword evidence="1" id="KW-0472">Membrane</keyword>
<keyword evidence="1" id="KW-0812">Transmembrane</keyword>
<accession>A0A5P6P7R3</accession>
<proteinExistence type="predicted"/>
<dbReference type="KEGG" id="bbet:F8237_19000"/>
<dbReference type="Proteomes" id="UP000325641">
    <property type="component" value="Chromosome"/>
</dbReference>
<protein>
    <submittedName>
        <fullName evidence="2">Uncharacterized protein</fullName>
    </submittedName>
</protein>
<dbReference type="AlphaFoldDB" id="A0A5P6P7R3"/>
<organism evidence="2 3">
    <name type="scientific">Bradyrhizobium betae</name>
    <dbReference type="NCBI Taxonomy" id="244734"/>
    <lineage>
        <taxon>Bacteria</taxon>
        <taxon>Pseudomonadati</taxon>
        <taxon>Pseudomonadota</taxon>
        <taxon>Alphaproteobacteria</taxon>
        <taxon>Hyphomicrobiales</taxon>
        <taxon>Nitrobacteraceae</taxon>
        <taxon>Bradyrhizobium</taxon>
    </lineage>
</organism>
<name>A0A5P6P7R3_9BRAD</name>
<gene>
    <name evidence="2" type="ORF">F8237_19000</name>
</gene>
<evidence type="ECO:0000313" key="3">
    <source>
        <dbReference type="Proteomes" id="UP000325641"/>
    </source>
</evidence>
<evidence type="ECO:0000313" key="2">
    <source>
        <dbReference type="EMBL" id="QFI74305.1"/>
    </source>
</evidence>
<feature type="transmembrane region" description="Helical" evidence="1">
    <location>
        <begin position="69"/>
        <end position="91"/>
    </location>
</feature>
<sequence length="101" mass="11208">MRLILHVLVGLLGALGVIAAGVLSHEVMQPFFLIVWTPAIWLVRFSNVLCPPAGVSCFLGSISQGAHHLWFGLCLLGFWWIVLSCAIWSLLRLRRSSLPEK</sequence>
<dbReference type="EMBL" id="CP044543">
    <property type="protein sequence ID" value="QFI74305.1"/>
    <property type="molecule type" value="Genomic_DNA"/>
</dbReference>
<keyword evidence="1" id="KW-1133">Transmembrane helix</keyword>
<evidence type="ECO:0000256" key="1">
    <source>
        <dbReference type="SAM" id="Phobius"/>
    </source>
</evidence>
<reference evidence="3" key="1">
    <citation type="submission" date="2019-10" db="EMBL/GenBank/DDBJ databases">
        <title>Complete Genome Sequence of Bradyrhizobium betae type strain PL7HG1T.</title>
        <authorList>
            <person name="Bromfield E.S.P."/>
            <person name="Cloutier S."/>
        </authorList>
    </citation>
    <scope>NUCLEOTIDE SEQUENCE [LARGE SCALE GENOMIC DNA]</scope>
    <source>
        <strain evidence="3">PL7HG1</strain>
    </source>
</reference>